<sequence length="227" mass="25808">MNPNKPLTFEKSEIEALTARDPAMRKLVALIGNISMTKREDHFQSLVRSCIGQQLSVKAAQTIYTRFKELVGEITPEAILQFSDEELRSVGLSKQKIVYLRDLSEKVQTKEVDLDQLETMNNDDIRKVLTSVKGIGPWTAEMFLIFSLGRTDVLPVGDLGIQRACQWLYGKERASNGKKLIQSNAEKWHPHFTAASLYLWEAINRGLVAEYTSLDEAWTQLNHEEKP</sequence>
<organism evidence="6 7">
    <name type="scientific">Thalassobacillus devorans</name>
    <dbReference type="NCBI Taxonomy" id="279813"/>
    <lineage>
        <taxon>Bacteria</taxon>
        <taxon>Bacillati</taxon>
        <taxon>Bacillota</taxon>
        <taxon>Bacilli</taxon>
        <taxon>Bacillales</taxon>
        <taxon>Bacillaceae</taxon>
        <taxon>Thalassobacillus</taxon>
    </lineage>
</organism>
<accession>A0ABQ1NLL7</accession>
<dbReference type="EC" id="3.2.2.21" evidence="2"/>
<dbReference type="SUPFAM" id="SSF48150">
    <property type="entry name" value="DNA-glycosylase"/>
    <property type="match status" value="1"/>
</dbReference>
<evidence type="ECO:0000313" key="6">
    <source>
        <dbReference type="EMBL" id="GGC78245.1"/>
    </source>
</evidence>
<dbReference type="Pfam" id="PF00730">
    <property type="entry name" value="HhH-GPD"/>
    <property type="match status" value="1"/>
</dbReference>
<dbReference type="RefSeq" id="WP_229717805.1">
    <property type="nucleotide sequence ID" value="NZ_BMCJ01000001.1"/>
</dbReference>
<keyword evidence="7" id="KW-1185">Reference proteome</keyword>
<dbReference type="Gene3D" id="1.10.1670.40">
    <property type="match status" value="1"/>
</dbReference>
<comment type="caution">
    <text evidence="6">The sequence shown here is derived from an EMBL/GenBank/DDBJ whole genome shotgun (WGS) entry which is preliminary data.</text>
</comment>
<dbReference type="PANTHER" id="PTHR43003">
    <property type="entry name" value="DNA-3-METHYLADENINE GLYCOSYLASE"/>
    <property type="match status" value="1"/>
</dbReference>
<evidence type="ECO:0000256" key="3">
    <source>
        <dbReference type="ARBA" id="ARBA00022763"/>
    </source>
</evidence>
<evidence type="ECO:0000259" key="5">
    <source>
        <dbReference type="SMART" id="SM00478"/>
    </source>
</evidence>
<dbReference type="EMBL" id="BMCJ01000001">
    <property type="protein sequence ID" value="GGC78245.1"/>
    <property type="molecule type" value="Genomic_DNA"/>
</dbReference>
<dbReference type="InterPro" id="IPR051912">
    <property type="entry name" value="Alkylbase_DNA_Glycosylase/TA"/>
</dbReference>
<dbReference type="InterPro" id="IPR011257">
    <property type="entry name" value="DNA_glycosylase"/>
</dbReference>
<dbReference type="PANTHER" id="PTHR43003:SF5">
    <property type="entry name" value="DNA-3-METHYLADENINE GLYCOSYLASE"/>
    <property type="match status" value="1"/>
</dbReference>
<dbReference type="Proteomes" id="UP000619534">
    <property type="component" value="Unassembled WGS sequence"/>
</dbReference>
<evidence type="ECO:0000256" key="2">
    <source>
        <dbReference type="ARBA" id="ARBA00012000"/>
    </source>
</evidence>
<name>A0ABQ1NLL7_9BACI</name>
<keyword evidence="4" id="KW-0234">DNA repair</keyword>
<comment type="catalytic activity">
    <reaction evidence="1">
        <text>Hydrolysis of alkylated DNA, releasing 3-methyladenine, 3-methylguanine, 7-methylguanine and 7-methyladenine.</text>
        <dbReference type="EC" id="3.2.2.21"/>
    </reaction>
</comment>
<protein>
    <recommendedName>
        <fullName evidence="2">DNA-3-methyladenine glycosylase II</fullName>
        <ecNumber evidence="2">3.2.2.21</ecNumber>
    </recommendedName>
</protein>
<feature type="domain" description="HhH-GPD" evidence="5">
    <location>
        <begin position="51"/>
        <end position="208"/>
    </location>
</feature>
<gene>
    <name evidence="6" type="ORF">GCM10007216_05960</name>
</gene>
<evidence type="ECO:0000256" key="4">
    <source>
        <dbReference type="ARBA" id="ARBA00023204"/>
    </source>
</evidence>
<evidence type="ECO:0000313" key="7">
    <source>
        <dbReference type="Proteomes" id="UP000619534"/>
    </source>
</evidence>
<reference evidence="7" key="1">
    <citation type="journal article" date="2019" name="Int. J. Syst. Evol. Microbiol.">
        <title>The Global Catalogue of Microorganisms (GCM) 10K type strain sequencing project: providing services to taxonomists for standard genome sequencing and annotation.</title>
        <authorList>
            <consortium name="The Broad Institute Genomics Platform"/>
            <consortium name="The Broad Institute Genome Sequencing Center for Infectious Disease"/>
            <person name="Wu L."/>
            <person name="Ma J."/>
        </authorList>
    </citation>
    <scope>NUCLEOTIDE SEQUENCE [LARGE SCALE GENOMIC DNA]</scope>
    <source>
        <strain evidence="7">CCM 7282</strain>
    </source>
</reference>
<dbReference type="CDD" id="cd00056">
    <property type="entry name" value="ENDO3c"/>
    <property type="match status" value="1"/>
</dbReference>
<dbReference type="InterPro" id="IPR003265">
    <property type="entry name" value="HhH-GPD_domain"/>
</dbReference>
<evidence type="ECO:0000256" key="1">
    <source>
        <dbReference type="ARBA" id="ARBA00000086"/>
    </source>
</evidence>
<dbReference type="Gene3D" id="1.10.340.30">
    <property type="entry name" value="Hypothetical protein, domain 2"/>
    <property type="match status" value="1"/>
</dbReference>
<proteinExistence type="predicted"/>
<dbReference type="SMART" id="SM00478">
    <property type="entry name" value="ENDO3c"/>
    <property type="match status" value="1"/>
</dbReference>
<keyword evidence="3" id="KW-0227">DNA damage</keyword>